<name>U1PQV3_9EURY</name>
<sequence length="30" mass="3593">MMEDLEESNARYELEQFRVTTSPQDPLYSL</sequence>
<dbReference type="AlphaFoldDB" id="U1PQV3"/>
<gene>
    <name evidence="1" type="ORF">J07HQW2_01157</name>
</gene>
<dbReference type="EMBL" id="KE356561">
    <property type="protein sequence ID" value="ERG94716.1"/>
    <property type="molecule type" value="Genomic_DNA"/>
</dbReference>
<reference evidence="1 2" key="1">
    <citation type="journal article" date="2013" name="PLoS ONE">
        <title>Assembly-driven community genomics of a hypersaline microbial ecosystem.</title>
        <authorList>
            <person name="Podell S."/>
            <person name="Ugalde J.A."/>
            <person name="Narasingarao P."/>
            <person name="Banfield J.F."/>
            <person name="Heidelberg K.B."/>
            <person name="Allen E.E."/>
        </authorList>
    </citation>
    <scope>NUCLEOTIDE SEQUENCE [LARGE SCALE GENOMIC DNA]</scope>
    <source>
        <strain evidence="2">J07HQW2</strain>
    </source>
</reference>
<proteinExistence type="predicted"/>
<dbReference type="HOGENOM" id="CLU_3401554_0_0_2"/>
<accession>U1PQV3</accession>
<evidence type="ECO:0000313" key="2">
    <source>
        <dbReference type="Proteomes" id="UP000030710"/>
    </source>
</evidence>
<protein>
    <submittedName>
        <fullName evidence="1">Uncharacterized protein</fullName>
    </submittedName>
</protein>
<organism evidence="1 2">
    <name type="scientific">Haloquadratum walsbyi J07HQW2</name>
    <dbReference type="NCBI Taxonomy" id="1238425"/>
    <lineage>
        <taxon>Archaea</taxon>
        <taxon>Methanobacteriati</taxon>
        <taxon>Methanobacteriota</taxon>
        <taxon>Stenosarchaea group</taxon>
        <taxon>Halobacteria</taxon>
        <taxon>Halobacteriales</taxon>
        <taxon>Haloferacaceae</taxon>
        <taxon>Haloquadratum</taxon>
    </lineage>
</organism>
<dbReference type="Proteomes" id="UP000030710">
    <property type="component" value="Unassembled WGS sequence"/>
</dbReference>
<evidence type="ECO:0000313" key="1">
    <source>
        <dbReference type="EMBL" id="ERG94716.1"/>
    </source>
</evidence>